<comment type="subcellular location">
    <subcellularLocation>
        <location evidence="1">Mitochondrion inner membrane</location>
        <topology evidence="1">Multi-pass membrane protein</topology>
    </subcellularLocation>
</comment>
<keyword evidence="7" id="KW-0479">Metal-binding</keyword>
<dbReference type="GO" id="GO:0006122">
    <property type="term" value="P:mitochondrial electron transport, ubiquinol to cytochrome c"/>
    <property type="evidence" value="ECO:0007669"/>
    <property type="project" value="TreeGrafter"/>
</dbReference>
<evidence type="ECO:0000256" key="2">
    <source>
        <dbReference type="ARBA" id="ARBA00013531"/>
    </source>
</evidence>
<dbReference type="PANTHER" id="PTHR19271:SF16">
    <property type="entry name" value="CYTOCHROME B"/>
    <property type="match status" value="1"/>
</dbReference>
<feature type="transmembrane region" description="Helical" evidence="14">
    <location>
        <begin position="30"/>
        <end position="49"/>
    </location>
</feature>
<dbReference type="GO" id="GO:0008121">
    <property type="term" value="F:quinol-cytochrome-c reductase activity"/>
    <property type="evidence" value="ECO:0007669"/>
    <property type="project" value="TreeGrafter"/>
</dbReference>
<proteinExistence type="predicted"/>
<keyword evidence="4" id="KW-0349">Heme</keyword>
<dbReference type="PROSITE" id="PS51003">
    <property type="entry name" value="CYTB_CTER"/>
    <property type="match status" value="1"/>
</dbReference>
<evidence type="ECO:0000256" key="9">
    <source>
        <dbReference type="ARBA" id="ARBA00022982"/>
    </source>
</evidence>
<dbReference type="GO" id="GO:0046872">
    <property type="term" value="F:metal ion binding"/>
    <property type="evidence" value="ECO:0007669"/>
    <property type="project" value="UniProtKB-KW"/>
</dbReference>
<dbReference type="GO" id="GO:0005743">
    <property type="term" value="C:mitochondrial inner membrane"/>
    <property type="evidence" value="ECO:0007669"/>
    <property type="project" value="UniProtKB-SubCell"/>
</dbReference>
<gene>
    <name evidence="16" type="primary">cob</name>
</gene>
<dbReference type="EMBL" id="MN702922">
    <property type="protein sequence ID" value="QQO99831.1"/>
    <property type="molecule type" value="Genomic_DNA"/>
</dbReference>
<keyword evidence="6 14" id="KW-0812">Transmembrane</keyword>
<accession>A0A884MPP9</accession>
<dbReference type="Gene3D" id="1.20.810.10">
    <property type="entry name" value="Cytochrome Bc1 Complex, Chain C"/>
    <property type="match status" value="1"/>
</dbReference>
<protein>
    <recommendedName>
        <fullName evidence="2">Cytochrome b</fullName>
    </recommendedName>
</protein>
<dbReference type="GO" id="GO:0016491">
    <property type="term" value="F:oxidoreductase activity"/>
    <property type="evidence" value="ECO:0007669"/>
    <property type="project" value="UniProtKB-UniRule"/>
</dbReference>
<evidence type="ECO:0000256" key="11">
    <source>
        <dbReference type="ARBA" id="ARBA00023004"/>
    </source>
</evidence>
<keyword evidence="11" id="KW-0408">Iron</keyword>
<evidence type="ECO:0000256" key="12">
    <source>
        <dbReference type="ARBA" id="ARBA00023128"/>
    </source>
</evidence>
<geneLocation type="mitochondrion" evidence="16"/>
<evidence type="ECO:0000256" key="3">
    <source>
        <dbReference type="ARBA" id="ARBA00022448"/>
    </source>
</evidence>
<keyword evidence="12 16" id="KW-0496">Mitochondrion</keyword>
<evidence type="ECO:0000256" key="10">
    <source>
        <dbReference type="ARBA" id="ARBA00022989"/>
    </source>
</evidence>
<reference evidence="16" key="1">
    <citation type="submission" date="2019-11" db="EMBL/GenBank/DDBJ databases">
        <title>Convergent organelle genome evolution in Selaginellaceae with mitochondrial-like plastid genomes and a highly diverged mitochondrial genome.</title>
        <authorList>
            <person name="Kang J.-S."/>
            <person name="Wang Y.-R."/>
            <person name="Xiang Q.-P."/>
            <person name="Zhang X.-C."/>
        </authorList>
    </citation>
    <scope>NUCLEOTIDE SEQUENCE</scope>
    <source>
        <strain evidence="16">Contig 14</strain>
    </source>
</reference>
<dbReference type="InterPro" id="IPR036150">
    <property type="entry name" value="Cyt_b/b6_C_sf"/>
</dbReference>
<sequence>ANPMSTPAHIVPEWYFLPIYAILRSVPNKLGGAAVIGLVFLWLLALPFLHRSSVRSSTFRPIHRFFFWLLLADCLLLGWIGSQSAEHPTMETLGQFASVGFFLYFAITPIIGEFEAEFVEAGGRRPIDDHRCRGHRSFVRRWGRDGSRKALRVAITTPPG</sequence>
<dbReference type="AlphaFoldDB" id="A0A884MPP9"/>
<evidence type="ECO:0000256" key="4">
    <source>
        <dbReference type="ARBA" id="ARBA00022617"/>
    </source>
</evidence>
<organism evidence="16">
    <name type="scientific">Selaginella nipponica</name>
    <dbReference type="NCBI Taxonomy" id="872861"/>
    <lineage>
        <taxon>Eukaryota</taxon>
        <taxon>Viridiplantae</taxon>
        <taxon>Streptophyta</taxon>
        <taxon>Embryophyta</taxon>
        <taxon>Tracheophyta</taxon>
        <taxon>Lycopodiopsida</taxon>
        <taxon>Selaginellales</taxon>
        <taxon>Selaginellaceae</taxon>
        <taxon>Selaginella</taxon>
    </lineage>
</organism>
<evidence type="ECO:0000256" key="13">
    <source>
        <dbReference type="ARBA" id="ARBA00023136"/>
    </source>
</evidence>
<keyword evidence="3" id="KW-0813">Transport</keyword>
<dbReference type="SUPFAM" id="SSF81648">
    <property type="entry name" value="a domain/subunit of cytochrome bc1 complex (Ubiquinol-cytochrome c reductase)"/>
    <property type="match status" value="1"/>
</dbReference>
<evidence type="ECO:0000256" key="14">
    <source>
        <dbReference type="SAM" id="Phobius"/>
    </source>
</evidence>
<keyword evidence="10 14" id="KW-1133">Transmembrane helix</keyword>
<evidence type="ECO:0000256" key="8">
    <source>
        <dbReference type="ARBA" id="ARBA00022792"/>
    </source>
</evidence>
<evidence type="ECO:0000256" key="6">
    <source>
        <dbReference type="ARBA" id="ARBA00022692"/>
    </source>
</evidence>
<keyword evidence="9" id="KW-0249">Electron transport</keyword>
<dbReference type="InterPro" id="IPR027387">
    <property type="entry name" value="Cytb/b6-like_sf"/>
</dbReference>
<evidence type="ECO:0000256" key="5">
    <source>
        <dbReference type="ARBA" id="ARBA00022660"/>
    </source>
</evidence>
<feature type="transmembrane region" description="Helical" evidence="14">
    <location>
        <begin position="61"/>
        <end position="81"/>
    </location>
</feature>
<feature type="transmembrane region" description="Helical" evidence="14">
    <location>
        <begin position="93"/>
        <end position="112"/>
    </location>
</feature>
<name>A0A884MPP9_9TRAC</name>
<dbReference type="InterPro" id="IPR005798">
    <property type="entry name" value="Cyt_b/b6_C"/>
</dbReference>
<keyword evidence="5" id="KW-0679">Respiratory chain</keyword>
<keyword evidence="8" id="KW-0999">Mitochondrion inner membrane</keyword>
<evidence type="ECO:0000259" key="15">
    <source>
        <dbReference type="PROSITE" id="PS51003"/>
    </source>
</evidence>
<dbReference type="PANTHER" id="PTHR19271">
    <property type="entry name" value="CYTOCHROME B"/>
    <property type="match status" value="1"/>
</dbReference>
<keyword evidence="13 14" id="KW-0472">Membrane</keyword>
<evidence type="ECO:0000256" key="1">
    <source>
        <dbReference type="ARBA" id="ARBA00004448"/>
    </source>
</evidence>
<evidence type="ECO:0000313" key="16">
    <source>
        <dbReference type="EMBL" id="QQO99831.1"/>
    </source>
</evidence>
<dbReference type="Pfam" id="PF00032">
    <property type="entry name" value="Cytochrom_B_C"/>
    <property type="match status" value="1"/>
</dbReference>
<feature type="domain" description="Cytochrome b/b6 C-terminal region profile" evidence="15">
    <location>
        <begin position="1"/>
        <end position="122"/>
    </location>
</feature>
<evidence type="ECO:0000256" key="7">
    <source>
        <dbReference type="ARBA" id="ARBA00022723"/>
    </source>
</evidence>